<sequence>GWEYFYIILCEIEVPKTRLNDQVEPSLEGDNEVEINTSSPISNNSSESSSVRHLNSYIETQENSQLSSLTLHSSQNFTPVTTKVGDSRSQIQGRYNTQLFNQIQSSSFGSLGSIDVLTQNFPLQNNSEQPIQVFNVARQTIPPLNTIRQTIPPLNTIRQKIPPLNTIRQKIPPLNTIRQTIKSPKTTGQVNQEQNVELTETKKRKRGRKRLPRDAIFFLKFTLSLNFKD</sequence>
<feature type="non-terminal residue" evidence="2">
    <location>
        <position position="1"/>
    </location>
</feature>
<gene>
    <name evidence="2" type="ORF">OXX778_LOCUS19867</name>
</gene>
<feature type="compositionally biased region" description="Low complexity" evidence="1">
    <location>
        <begin position="36"/>
        <end position="50"/>
    </location>
</feature>
<feature type="region of interest" description="Disordered" evidence="1">
    <location>
        <begin position="184"/>
        <end position="207"/>
    </location>
</feature>
<dbReference type="Proteomes" id="UP000663879">
    <property type="component" value="Unassembled WGS sequence"/>
</dbReference>
<keyword evidence="3" id="KW-1185">Reference proteome</keyword>
<protein>
    <submittedName>
        <fullName evidence="2">Uncharacterized protein</fullName>
    </submittedName>
</protein>
<comment type="caution">
    <text evidence="2">The sequence shown here is derived from an EMBL/GenBank/DDBJ whole genome shotgun (WGS) entry which is preliminary data.</text>
</comment>
<accession>A0A814M579</accession>
<proteinExistence type="predicted"/>
<evidence type="ECO:0000313" key="3">
    <source>
        <dbReference type="Proteomes" id="UP000663879"/>
    </source>
</evidence>
<evidence type="ECO:0000313" key="2">
    <source>
        <dbReference type="EMBL" id="CAF1073925.1"/>
    </source>
</evidence>
<dbReference type="AlphaFoldDB" id="A0A814M579"/>
<feature type="region of interest" description="Disordered" evidence="1">
    <location>
        <begin position="25"/>
        <end position="50"/>
    </location>
</feature>
<dbReference type="EMBL" id="CAJNOC010006263">
    <property type="protein sequence ID" value="CAF1073925.1"/>
    <property type="molecule type" value="Genomic_DNA"/>
</dbReference>
<organism evidence="2 3">
    <name type="scientific">Brachionus calyciflorus</name>
    <dbReference type="NCBI Taxonomy" id="104777"/>
    <lineage>
        <taxon>Eukaryota</taxon>
        <taxon>Metazoa</taxon>
        <taxon>Spiralia</taxon>
        <taxon>Gnathifera</taxon>
        <taxon>Rotifera</taxon>
        <taxon>Eurotatoria</taxon>
        <taxon>Monogononta</taxon>
        <taxon>Pseudotrocha</taxon>
        <taxon>Ploima</taxon>
        <taxon>Brachionidae</taxon>
        <taxon>Brachionus</taxon>
    </lineage>
</organism>
<reference evidence="2" key="1">
    <citation type="submission" date="2021-02" db="EMBL/GenBank/DDBJ databases">
        <authorList>
            <person name="Nowell W R."/>
        </authorList>
    </citation>
    <scope>NUCLEOTIDE SEQUENCE</scope>
    <source>
        <strain evidence="2">Ploen Becks lab</strain>
    </source>
</reference>
<name>A0A814M579_9BILA</name>
<evidence type="ECO:0000256" key="1">
    <source>
        <dbReference type="SAM" id="MobiDB-lite"/>
    </source>
</evidence>
<feature type="compositionally biased region" description="Polar residues" evidence="1">
    <location>
        <begin position="184"/>
        <end position="198"/>
    </location>
</feature>